<evidence type="ECO:0000259" key="6">
    <source>
        <dbReference type="Pfam" id="PF08281"/>
    </source>
</evidence>
<feature type="domain" description="RNA polymerase sigma factor 70 region 4 type 2" evidence="6">
    <location>
        <begin position="103"/>
        <end position="151"/>
    </location>
</feature>
<dbReference type="InterPro" id="IPR013324">
    <property type="entry name" value="RNA_pol_sigma_r3/r4-like"/>
</dbReference>
<dbReference type="InterPro" id="IPR039425">
    <property type="entry name" value="RNA_pol_sigma-70-like"/>
</dbReference>
<dbReference type="OrthoDB" id="9785675at2"/>
<keyword evidence="3" id="KW-0731">Sigma factor</keyword>
<evidence type="ECO:0000313" key="8">
    <source>
        <dbReference type="Proteomes" id="UP000190188"/>
    </source>
</evidence>
<protein>
    <submittedName>
        <fullName evidence="7">RNA polymerase subunit sigma-70</fullName>
    </submittedName>
</protein>
<gene>
    <name evidence="7" type="ORF">BVG16_31230</name>
</gene>
<dbReference type="RefSeq" id="WP_078503106.1">
    <property type="nucleotide sequence ID" value="NZ_MSZX01000025.1"/>
</dbReference>
<comment type="similarity">
    <text evidence="1">Belongs to the sigma-70 factor family. ECF subfamily.</text>
</comment>
<evidence type="ECO:0000259" key="5">
    <source>
        <dbReference type="Pfam" id="PF04542"/>
    </source>
</evidence>
<organism evidence="7 8">
    <name type="scientific">Paenibacillus selenitireducens</name>
    <dbReference type="NCBI Taxonomy" id="1324314"/>
    <lineage>
        <taxon>Bacteria</taxon>
        <taxon>Bacillati</taxon>
        <taxon>Bacillota</taxon>
        <taxon>Bacilli</taxon>
        <taxon>Bacillales</taxon>
        <taxon>Paenibacillaceae</taxon>
        <taxon>Paenibacillus</taxon>
    </lineage>
</organism>
<keyword evidence="2" id="KW-0805">Transcription regulation</keyword>
<dbReference type="InterPro" id="IPR014284">
    <property type="entry name" value="RNA_pol_sigma-70_dom"/>
</dbReference>
<proteinExistence type="inferred from homology"/>
<dbReference type="PANTHER" id="PTHR43133:SF60">
    <property type="entry name" value="RNA POLYMERASE SIGMA FACTOR SIGV"/>
    <property type="match status" value="1"/>
</dbReference>
<dbReference type="SUPFAM" id="SSF88659">
    <property type="entry name" value="Sigma3 and sigma4 domains of RNA polymerase sigma factors"/>
    <property type="match status" value="1"/>
</dbReference>
<evidence type="ECO:0000256" key="4">
    <source>
        <dbReference type="ARBA" id="ARBA00023163"/>
    </source>
</evidence>
<dbReference type="InterPro" id="IPR013325">
    <property type="entry name" value="RNA_pol_sigma_r2"/>
</dbReference>
<dbReference type="SUPFAM" id="SSF88946">
    <property type="entry name" value="Sigma2 domain of RNA polymerase sigma factors"/>
    <property type="match status" value="1"/>
</dbReference>
<evidence type="ECO:0000313" key="7">
    <source>
        <dbReference type="EMBL" id="OPA72932.1"/>
    </source>
</evidence>
<dbReference type="AlphaFoldDB" id="A0A1T2WZ96"/>
<dbReference type="Pfam" id="PF04542">
    <property type="entry name" value="Sigma70_r2"/>
    <property type="match status" value="1"/>
</dbReference>
<dbReference type="NCBIfam" id="TIGR02937">
    <property type="entry name" value="sigma70-ECF"/>
    <property type="match status" value="1"/>
</dbReference>
<feature type="domain" description="RNA polymerase sigma-70 region 2" evidence="5">
    <location>
        <begin position="6"/>
        <end position="70"/>
    </location>
</feature>
<dbReference type="Proteomes" id="UP000190188">
    <property type="component" value="Unassembled WGS sequence"/>
</dbReference>
<dbReference type="GO" id="GO:0006352">
    <property type="term" value="P:DNA-templated transcription initiation"/>
    <property type="evidence" value="ECO:0007669"/>
    <property type="project" value="InterPro"/>
</dbReference>
<dbReference type="InterPro" id="IPR036388">
    <property type="entry name" value="WH-like_DNA-bd_sf"/>
</dbReference>
<dbReference type="Gene3D" id="1.10.10.10">
    <property type="entry name" value="Winged helix-like DNA-binding domain superfamily/Winged helix DNA-binding domain"/>
    <property type="match status" value="1"/>
</dbReference>
<dbReference type="Gene3D" id="1.10.1740.10">
    <property type="match status" value="1"/>
</dbReference>
<dbReference type="InterPro" id="IPR013249">
    <property type="entry name" value="RNA_pol_sigma70_r4_t2"/>
</dbReference>
<dbReference type="GO" id="GO:0003677">
    <property type="term" value="F:DNA binding"/>
    <property type="evidence" value="ECO:0007669"/>
    <property type="project" value="InterPro"/>
</dbReference>
<evidence type="ECO:0000256" key="2">
    <source>
        <dbReference type="ARBA" id="ARBA00023015"/>
    </source>
</evidence>
<evidence type="ECO:0000256" key="3">
    <source>
        <dbReference type="ARBA" id="ARBA00023082"/>
    </source>
</evidence>
<evidence type="ECO:0000256" key="1">
    <source>
        <dbReference type="ARBA" id="ARBA00010641"/>
    </source>
</evidence>
<dbReference type="PANTHER" id="PTHR43133">
    <property type="entry name" value="RNA POLYMERASE ECF-TYPE SIGMA FACTO"/>
    <property type="match status" value="1"/>
</dbReference>
<name>A0A1T2WZ96_9BACL</name>
<sequence length="180" mass="20992">MNDREMFETYKDQVYRLCRYMLNHRSDAEDVCQEVFFKAMIVDRTTIKDIKPWLMQITVNECNTVLKRRQNGRRKEKLSFLLSLSRPSVKIEEQYEQAETADEFSTILSKMPDKLRIAIVLRFSSDMSIAETAQVLQVAEGTVKSRVNRGLHMLRSMMNESPNLMSEGDVWPCTPSVKTK</sequence>
<reference evidence="7 8" key="1">
    <citation type="submission" date="2017-01" db="EMBL/GenBank/DDBJ databases">
        <title>Genome analysis of Paenibacillus selenitrireducens ES3-24.</title>
        <authorList>
            <person name="Xu D."/>
            <person name="Yao R."/>
            <person name="Zheng S."/>
        </authorList>
    </citation>
    <scope>NUCLEOTIDE SEQUENCE [LARGE SCALE GENOMIC DNA]</scope>
    <source>
        <strain evidence="7 8">ES3-24</strain>
    </source>
</reference>
<comment type="caution">
    <text evidence="7">The sequence shown here is derived from an EMBL/GenBank/DDBJ whole genome shotgun (WGS) entry which is preliminary data.</text>
</comment>
<keyword evidence="8" id="KW-1185">Reference proteome</keyword>
<dbReference type="GO" id="GO:0016987">
    <property type="term" value="F:sigma factor activity"/>
    <property type="evidence" value="ECO:0007669"/>
    <property type="project" value="UniProtKB-KW"/>
</dbReference>
<dbReference type="Pfam" id="PF08281">
    <property type="entry name" value="Sigma70_r4_2"/>
    <property type="match status" value="1"/>
</dbReference>
<dbReference type="InterPro" id="IPR007627">
    <property type="entry name" value="RNA_pol_sigma70_r2"/>
</dbReference>
<dbReference type="EMBL" id="MSZX01000025">
    <property type="protein sequence ID" value="OPA72932.1"/>
    <property type="molecule type" value="Genomic_DNA"/>
</dbReference>
<accession>A0A1T2WZ96</accession>
<keyword evidence="4" id="KW-0804">Transcription</keyword>
<dbReference type="STRING" id="1324314.BVG16_31230"/>
<dbReference type="CDD" id="cd06171">
    <property type="entry name" value="Sigma70_r4"/>
    <property type="match status" value="1"/>
</dbReference>